<dbReference type="KEGG" id="ota:OT_ostta03g04650"/>
<feature type="domain" description="OTU" evidence="3">
    <location>
        <begin position="281"/>
        <end position="405"/>
    </location>
</feature>
<evidence type="ECO:0000313" key="4">
    <source>
        <dbReference type="EMBL" id="CEF97276.1"/>
    </source>
</evidence>
<dbReference type="PROSITE" id="PS50802">
    <property type="entry name" value="OTU"/>
    <property type="match status" value="1"/>
</dbReference>
<sequence length="405" mass="45163">MRVITPPSTRELRASVRRQVVDQRVSLDVYFRTAEHVYTQAKIYRAEENLPQLYRLLYAYASVVLDTMAEHGEWEDRRHGERVRREKTRCEEALREMEVLKPMIDTEAEAYRARATAVASSAEAQKVRVAAAVEGRVETERNAGASTGTKTSTRVSLGTGMISDAAGSRHSLFGANLPSASATELAARLAAAHPTGKTNASSVGEAAPSAPGVPSTRHAHSLLPPPPPPPPNEDGVPFPEGIMYNASSVDFQPKVVVQVPSTDEAATDHTRLDTRLKLYNLREKVVRGDGNCQFRAIADQLFRDQERHAECRVVVINQLRRRAEDYSPYVPEDYDAYVEAMRKDGCWGDHITLQAAADAYGVRMCVISSYKDNFIVEIQPREQRSSRVCWISFWAEVHYNSLYGI</sequence>
<dbReference type="InParanoid" id="A0A090LZB5"/>
<evidence type="ECO:0000256" key="2">
    <source>
        <dbReference type="SAM" id="MobiDB-lite"/>
    </source>
</evidence>
<dbReference type="InterPro" id="IPR050704">
    <property type="entry name" value="Peptidase_C85-like"/>
</dbReference>
<dbReference type="GeneID" id="9832814"/>
<dbReference type="InterPro" id="IPR003323">
    <property type="entry name" value="OTU_dom"/>
</dbReference>
<reference evidence="4 5" key="2">
    <citation type="journal article" date="2014" name="BMC Genomics">
        <title>An improved genome of the model marine alga Ostreococcus tauri unfolds by assessing Illumina de novo assemblies.</title>
        <authorList>
            <person name="Blanc-Mathieu R."/>
            <person name="Verhelst B."/>
            <person name="Derelle E."/>
            <person name="Rombauts S."/>
            <person name="Bouget F.Y."/>
            <person name="Carre I."/>
            <person name="Chateau A."/>
            <person name="Eyre-Walker A."/>
            <person name="Grimsley N."/>
            <person name="Moreau H."/>
            <person name="Piegu B."/>
            <person name="Rivals E."/>
            <person name="Schackwitz W."/>
            <person name="Van de Peer Y."/>
            <person name="Piganeau G."/>
        </authorList>
    </citation>
    <scope>NUCLEOTIDE SEQUENCE [LARGE SCALE GENOMIC DNA]</scope>
    <source>
        <strain evidence="5">OTTH 0595 / CCAP 157/2 / RCC745</strain>
    </source>
</reference>
<dbReference type="GO" id="GO:0004843">
    <property type="term" value="F:cysteine-type deubiquitinase activity"/>
    <property type="evidence" value="ECO:0007669"/>
    <property type="project" value="TreeGrafter"/>
</dbReference>
<feature type="region of interest" description="Disordered" evidence="2">
    <location>
        <begin position="192"/>
        <end position="234"/>
    </location>
</feature>
<accession>A0A090LZB5</accession>
<dbReference type="Pfam" id="PF08969">
    <property type="entry name" value="USP8_dimer"/>
    <property type="match status" value="1"/>
</dbReference>
<dbReference type="Gene3D" id="1.20.58.80">
    <property type="entry name" value="Phosphotransferase system, lactose/cellobiose-type IIA subunit"/>
    <property type="match status" value="1"/>
</dbReference>
<dbReference type="Pfam" id="PF02338">
    <property type="entry name" value="OTU"/>
    <property type="match status" value="1"/>
</dbReference>
<dbReference type="Proteomes" id="UP000009170">
    <property type="component" value="Unassembled WGS sequence"/>
</dbReference>
<comment type="caution">
    <text evidence="4">The sequence shown here is derived from an EMBL/GenBank/DDBJ whole genome shotgun (WGS) entry which is preliminary data.</text>
</comment>
<dbReference type="InterPro" id="IPR015063">
    <property type="entry name" value="USP8_dimer"/>
</dbReference>
<dbReference type="STRING" id="70448.A0A090LZB5"/>
<dbReference type="OrthoDB" id="415023at2759"/>
<dbReference type="PANTHER" id="PTHR12419">
    <property type="entry name" value="OTU DOMAIN CONTAINING PROTEIN"/>
    <property type="match status" value="1"/>
</dbReference>
<comment type="similarity">
    <text evidence="1">Belongs to the peptidase C85 family.</text>
</comment>
<dbReference type="CDD" id="cd22751">
    <property type="entry name" value="OTU_plant_OTU9-like"/>
    <property type="match status" value="1"/>
</dbReference>
<dbReference type="AlphaFoldDB" id="A0A090LZB5"/>
<gene>
    <name evidence="4" type="ORF">OT_ostta03g04650</name>
</gene>
<dbReference type="Gene3D" id="3.90.70.80">
    <property type="match status" value="1"/>
</dbReference>
<dbReference type="PANTHER" id="PTHR12419:SF111">
    <property type="entry name" value="OVARIAN TUMOR DOMAIN-CONTAINING DEUBIQUITINATING ENZYME 9"/>
    <property type="match status" value="1"/>
</dbReference>
<organism evidence="4 5">
    <name type="scientific">Ostreococcus tauri</name>
    <name type="common">Marine green alga</name>
    <dbReference type="NCBI Taxonomy" id="70448"/>
    <lineage>
        <taxon>Eukaryota</taxon>
        <taxon>Viridiplantae</taxon>
        <taxon>Chlorophyta</taxon>
        <taxon>Mamiellophyceae</taxon>
        <taxon>Mamiellales</taxon>
        <taxon>Bathycoccaceae</taxon>
        <taxon>Ostreococcus</taxon>
    </lineage>
</organism>
<evidence type="ECO:0000259" key="3">
    <source>
        <dbReference type="PROSITE" id="PS50802"/>
    </source>
</evidence>
<dbReference type="InterPro" id="IPR038765">
    <property type="entry name" value="Papain-like_cys_pep_sf"/>
</dbReference>
<feature type="compositionally biased region" description="Pro residues" evidence="2">
    <location>
        <begin position="223"/>
        <end position="232"/>
    </location>
</feature>
<evidence type="ECO:0000256" key="1">
    <source>
        <dbReference type="ARBA" id="ARBA00010407"/>
    </source>
</evidence>
<dbReference type="RefSeq" id="XP_022838593.1">
    <property type="nucleotide sequence ID" value="XM_022984871.1"/>
</dbReference>
<proteinExistence type="inferred from homology"/>
<protein>
    <submittedName>
        <fullName evidence="4">Ovarian tumour, otubain</fullName>
    </submittedName>
</protein>
<dbReference type="SUPFAM" id="SSF54001">
    <property type="entry name" value="Cysteine proteinases"/>
    <property type="match status" value="1"/>
</dbReference>
<evidence type="ECO:0000313" key="5">
    <source>
        <dbReference type="Proteomes" id="UP000009170"/>
    </source>
</evidence>
<dbReference type="EMBL" id="CAID01000003">
    <property type="protein sequence ID" value="CEF97276.1"/>
    <property type="molecule type" value="Genomic_DNA"/>
</dbReference>
<keyword evidence="5" id="KW-1185">Reference proteome</keyword>
<name>A0A090LZB5_OSTTA</name>
<dbReference type="GO" id="GO:0016579">
    <property type="term" value="P:protein deubiquitination"/>
    <property type="evidence" value="ECO:0007669"/>
    <property type="project" value="TreeGrafter"/>
</dbReference>
<reference evidence="5" key="1">
    <citation type="journal article" date="2006" name="Proc. Natl. Acad. Sci. U.S.A.">
        <title>Genome analysis of the smallest free-living eukaryote Ostreococcus tauri unveils many unique features.</title>
        <authorList>
            <person name="Derelle E."/>
            <person name="Ferraz C."/>
            <person name="Rombauts S."/>
            <person name="Rouze P."/>
            <person name="Worden A.Z."/>
            <person name="Robbens S."/>
            <person name="Partensky F."/>
            <person name="Degroeve S."/>
            <person name="Echeynie S."/>
            <person name="Cooke R."/>
            <person name="Saeys Y."/>
            <person name="Wuyts J."/>
            <person name="Jabbari K."/>
            <person name="Bowler C."/>
            <person name="Panaud O."/>
            <person name="Piegu B."/>
            <person name="Ball S.G."/>
            <person name="Ral J.-P."/>
            <person name="Bouget F.-Y."/>
            <person name="Piganeau G."/>
            <person name="De Baets B."/>
            <person name="Picard A."/>
            <person name="Delseny M."/>
            <person name="Demaille J."/>
            <person name="Van de Peer Y."/>
            <person name="Moreau H."/>
        </authorList>
    </citation>
    <scope>NUCLEOTIDE SEQUENCE [LARGE SCALE GENOMIC DNA]</scope>
    <source>
        <strain evidence="5">OTTH 0595 / CCAP 157/2 / RCC745</strain>
    </source>
</reference>